<dbReference type="AlphaFoldDB" id="A0A6G1LAS6"/>
<sequence>MSHTNDLPLASVKCTKLLSNNLHSFSPAGLASPRQPMPKYHEMSSIIIALIPSSRASIPPSMLLSEPDCSSSPLLQSCSHARSSQNSTPHLARESVTLVPLPKKSTYKTNSMPPHQPHHHHIPFHRQNTYTVLLSGRARHQFGVVSTAWT</sequence>
<evidence type="ECO:0000313" key="1">
    <source>
        <dbReference type="EMBL" id="KAF2769740.1"/>
    </source>
</evidence>
<evidence type="ECO:0000313" key="2">
    <source>
        <dbReference type="Proteomes" id="UP000799436"/>
    </source>
</evidence>
<name>A0A6G1LAS6_9PEZI</name>
<dbReference type="EMBL" id="ML995831">
    <property type="protein sequence ID" value="KAF2769740.1"/>
    <property type="molecule type" value="Genomic_DNA"/>
</dbReference>
<organism evidence="1 2">
    <name type="scientific">Teratosphaeria nubilosa</name>
    <dbReference type="NCBI Taxonomy" id="161662"/>
    <lineage>
        <taxon>Eukaryota</taxon>
        <taxon>Fungi</taxon>
        <taxon>Dikarya</taxon>
        <taxon>Ascomycota</taxon>
        <taxon>Pezizomycotina</taxon>
        <taxon>Dothideomycetes</taxon>
        <taxon>Dothideomycetidae</taxon>
        <taxon>Mycosphaerellales</taxon>
        <taxon>Teratosphaeriaceae</taxon>
        <taxon>Teratosphaeria</taxon>
    </lineage>
</organism>
<gene>
    <name evidence="1" type="ORF">EJ03DRAFT_87763</name>
</gene>
<protein>
    <submittedName>
        <fullName evidence="1">Uncharacterized protein</fullName>
    </submittedName>
</protein>
<reference evidence="1" key="1">
    <citation type="journal article" date="2020" name="Stud. Mycol.">
        <title>101 Dothideomycetes genomes: a test case for predicting lifestyles and emergence of pathogens.</title>
        <authorList>
            <person name="Haridas S."/>
            <person name="Albert R."/>
            <person name="Binder M."/>
            <person name="Bloem J."/>
            <person name="Labutti K."/>
            <person name="Salamov A."/>
            <person name="Andreopoulos B."/>
            <person name="Baker S."/>
            <person name="Barry K."/>
            <person name="Bills G."/>
            <person name="Bluhm B."/>
            <person name="Cannon C."/>
            <person name="Castanera R."/>
            <person name="Culley D."/>
            <person name="Daum C."/>
            <person name="Ezra D."/>
            <person name="Gonzalez J."/>
            <person name="Henrissat B."/>
            <person name="Kuo A."/>
            <person name="Liang C."/>
            <person name="Lipzen A."/>
            <person name="Lutzoni F."/>
            <person name="Magnuson J."/>
            <person name="Mondo S."/>
            <person name="Nolan M."/>
            <person name="Ohm R."/>
            <person name="Pangilinan J."/>
            <person name="Park H.-J."/>
            <person name="Ramirez L."/>
            <person name="Alfaro M."/>
            <person name="Sun H."/>
            <person name="Tritt A."/>
            <person name="Yoshinaga Y."/>
            <person name="Zwiers L.-H."/>
            <person name="Turgeon B."/>
            <person name="Goodwin S."/>
            <person name="Spatafora J."/>
            <person name="Crous P."/>
            <person name="Grigoriev I."/>
        </authorList>
    </citation>
    <scope>NUCLEOTIDE SEQUENCE</scope>
    <source>
        <strain evidence="1">CBS 116005</strain>
    </source>
</reference>
<proteinExistence type="predicted"/>
<dbReference type="Proteomes" id="UP000799436">
    <property type="component" value="Unassembled WGS sequence"/>
</dbReference>
<keyword evidence="2" id="KW-1185">Reference proteome</keyword>
<accession>A0A6G1LAS6</accession>